<organism evidence="6 7">
    <name type="scientific">Tetranychus urticae</name>
    <name type="common">Two-spotted spider mite</name>
    <dbReference type="NCBI Taxonomy" id="32264"/>
    <lineage>
        <taxon>Eukaryota</taxon>
        <taxon>Metazoa</taxon>
        <taxon>Ecdysozoa</taxon>
        <taxon>Arthropoda</taxon>
        <taxon>Chelicerata</taxon>
        <taxon>Arachnida</taxon>
        <taxon>Acari</taxon>
        <taxon>Acariformes</taxon>
        <taxon>Trombidiformes</taxon>
        <taxon>Prostigmata</taxon>
        <taxon>Eleutherengona</taxon>
        <taxon>Raphignathae</taxon>
        <taxon>Tetranychoidea</taxon>
        <taxon>Tetranychidae</taxon>
        <taxon>Tetranychus</taxon>
    </lineage>
</organism>
<keyword evidence="3 5" id="KW-1133">Transmembrane helix</keyword>
<evidence type="ECO:0000256" key="1">
    <source>
        <dbReference type="ARBA" id="ARBA00004370"/>
    </source>
</evidence>
<evidence type="ECO:0000256" key="2">
    <source>
        <dbReference type="ARBA" id="ARBA00022692"/>
    </source>
</evidence>
<dbReference type="STRING" id="32264.T1KMB5"/>
<dbReference type="Proteomes" id="UP000015104">
    <property type="component" value="Unassembled WGS sequence"/>
</dbReference>
<dbReference type="HOGENOM" id="CLU_998620_0_0_1"/>
<evidence type="ECO:0000313" key="6">
    <source>
        <dbReference type="EnsemblMetazoa" id="tetur15g01030.1"/>
    </source>
</evidence>
<keyword evidence="4 5" id="KW-0472">Membrane</keyword>
<dbReference type="GO" id="GO:0016020">
    <property type="term" value="C:membrane"/>
    <property type="evidence" value="ECO:0007669"/>
    <property type="project" value="UniProtKB-SubCell"/>
</dbReference>
<sequence>MKNDLSFEKSSDVQDIHLRKLDTKPSSGNCAKYTIWISILIAIVGILAVCLNNGLMANRDRDNQSDKLVLWKKAFTNLLDKYGDALPEISQKVINKSVQSVLKRQVPSEKFNNCEPAVILLIGSKHNMQAVKCIFLELSRSVAKIFGEKQSPVLNAEKMTRIDLDNQFHDILGHQSLHSIALDGIERLKGDDALSLHPFTDHDKAPYLDVIIILTAYSNSRFTNSSLQIQQIDSIANNILELSWGQILPSEQVAGLLSRITPSVAIVSDTNESQNWHCE</sequence>
<evidence type="ECO:0000313" key="7">
    <source>
        <dbReference type="Proteomes" id="UP000015104"/>
    </source>
</evidence>
<dbReference type="EMBL" id="CAEY01000240">
    <property type="status" value="NOT_ANNOTATED_CDS"/>
    <property type="molecule type" value="Genomic_DNA"/>
</dbReference>
<keyword evidence="7" id="KW-1185">Reference proteome</keyword>
<dbReference type="GO" id="GO:0001671">
    <property type="term" value="F:ATPase activator activity"/>
    <property type="evidence" value="ECO:0007669"/>
    <property type="project" value="InterPro"/>
</dbReference>
<dbReference type="InterPro" id="IPR038599">
    <property type="entry name" value="LAP1C-like_C_sf"/>
</dbReference>
<dbReference type="GO" id="GO:0061024">
    <property type="term" value="P:membrane organization"/>
    <property type="evidence" value="ECO:0007669"/>
    <property type="project" value="TreeGrafter"/>
</dbReference>
<keyword evidence="2 5" id="KW-0812">Transmembrane</keyword>
<accession>T1KMB5</accession>
<dbReference type="EnsemblMetazoa" id="tetur15g01030.1">
    <property type="protein sequence ID" value="tetur15g01030.1"/>
    <property type="gene ID" value="tetur15g01030"/>
</dbReference>
<protein>
    <submittedName>
        <fullName evidence="6">Uncharacterized protein</fullName>
    </submittedName>
</protein>
<dbReference type="PANTHER" id="PTHR18843:SF7">
    <property type="entry name" value="LAMINA-ASSOCIATED POLYPEPTIDE 1B ISOFORM 1-RELATED"/>
    <property type="match status" value="1"/>
</dbReference>
<name>T1KMB5_TETUR</name>
<evidence type="ECO:0000256" key="5">
    <source>
        <dbReference type="SAM" id="Phobius"/>
    </source>
</evidence>
<dbReference type="InterPro" id="IPR008662">
    <property type="entry name" value="TOIP1/2"/>
</dbReference>
<evidence type="ECO:0000256" key="4">
    <source>
        <dbReference type="ARBA" id="ARBA00023136"/>
    </source>
</evidence>
<dbReference type="PANTHER" id="PTHR18843">
    <property type="entry name" value="TORSIN-1A-INTERACTING PROTEIN"/>
    <property type="match status" value="1"/>
</dbReference>
<comment type="subcellular location">
    <subcellularLocation>
        <location evidence="1">Membrane</location>
    </subcellularLocation>
</comment>
<dbReference type="AlphaFoldDB" id="T1KMB5"/>
<reference evidence="6" key="2">
    <citation type="submission" date="2015-06" db="UniProtKB">
        <authorList>
            <consortium name="EnsemblMetazoa"/>
        </authorList>
    </citation>
    <scope>IDENTIFICATION</scope>
</reference>
<reference evidence="7" key="1">
    <citation type="submission" date="2011-08" db="EMBL/GenBank/DDBJ databases">
        <authorList>
            <person name="Rombauts S."/>
        </authorList>
    </citation>
    <scope>NUCLEOTIDE SEQUENCE</scope>
    <source>
        <strain evidence="7">London</strain>
    </source>
</reference>
<evidence type="ECO:0000256" key="3">
    <source>
        <dbReference type="ARBA" id="ARBA00022989"/>
    </source>
</evidence>
<feature type="transmembrane region" description="Helical" evidence="5">
    <location>
        <begin position="33"/>
        <end position="51"/>
    </location>
</feature>
<proteinExistence type="predicted"/>
<dbReference type="Gene3D" id="3.40.50.12190">
    <property type="match status" value="1"/>
</dbReference>